<dbReference type="Proteomes" id="UP000315938">
    <property type="component" value="Unassembled WGS sequence"/>
</dbReference>
<accession>A0A553IID6</accession>
<sequence length="70" mass="8334">MINETKRQEPTRDYYKLEEVADILRVSRRTLSTYIKKGKLHAFKIGPGWRVSKENLVKFIDELHKTSKNK</sequence>
<dbReference type="InterPro" id="IPR009061">
    <property type="entry name" value="DNA-bd_dom_put_sf"/>
</dbReference>
<dbReference type="Gene3D" id="1.10.1660.10">
    <property type="match status" value="1"/>
</dbReference>
<dbReference type="RefSeq" id="WP_012242534.1">
    <property type="nucleotide sequence ID" value="NZ_JACAOE010000001.1"/>
</dbReference>
<dbReference type="Pfam" id="PF12728">
    <property type="entry name" value="HTH_17"/>
    <property type="match status" value="1"/>
</dbReference>
<dbReference type="GeneID" id="41338761"/>
<feature type="domain" description="Helix-turn-helix" evidence="1">
    <location>
        <begin position="14"/>
        <end position="62"/>
    </location>
</feature>
<dbReference type="InterPro" id="IPR041657">
    <property type="entry name" value="HTH_17"/>
</dbReference>
<dbReference type="SUPFAM" id="SSF46955">
    <property type="entry name" value="Putative DNA-binding domain"/>
    <property type="match status" value="1"/>
</dbReference>
<dbReference type="NCBIfam" id="TIGR01764">
    <property type="entry name" value="excise"/>
    <property type="match status" value="1"/>
</dbReference>
<organism evidence="2 3">
    <name type="scientific">Acholeplasma laidlawii</name>
    <dbReference type="NCBI Taxonomy" id="2148"/>
    <lineage>
        <taxon>Bacteria</taxon>
        <taxon>Bacillati</taxon>
        <taxon>Mycoplasmatota</taxon>
        <taxon>Mollicutes</taxon>
        <taxon>Acholeplasmatales</taxon>
        <taxon>Acholeplasmataceae</taxon>
        <taxon>Acholeplasma</taxon>
    </lineage>
</organism>
<proteinExistence type="predicted"/>
<dbReference type="InterPro" id="IPR010093">
    <property type="entry name" value="SinI_DNA-bd"/>
</dbReference>
<evidence type="ECO:0000313" key="3">
    <source>
        <dbReference type="Proteomes" id="UP000315938"/>
    </source>
</evidence>
<dbReference type="EMBL" id="VKID01000001">
    <property type="protein sequence ID" value="TRX99964.1"/>
    <property type="molecule type" value="Genomic_DNA"/>
</dbReference>
<name>A0A553IID6_ACHLA</name>
<dbReference type="GO" id="GO:0003677">
    <property type="term" value="F:DNA binding"/>
    <property type="evidence" value="ECO:0007669"/>
    <property type="project" value="InterPro"/>
</dbReference>
<reference evidence="2 3" key="1">
    <citation type="submission" date="2019-07" db="EMBL/GenBank/DDBJ databases">
        <title>Genome sequence of Acholeplasma laidlawii strain with increased resistance to erythromycin.</title>
        <authorList>
            <person name="Medvedeva E.S."/>
            <person name="Baranova N.B."/>
            <person name="Siniagina M.N."/>
            <person name="Mouzykantov A."/>
            <person name="Chernova O.A."/>
            <person name="Chernov V.M."/>
        </authorList>
    </citation>
    <scope>NUCLEOTIDE SEQUENCE [LARGE SCALE GENOMIC DNA]</scope>
    <source>
        <strain evidence="2 3">PG8REry</strain>
    </source>
</reference>
<evidence type="ECO:0000313" key="2">
    <source>
        <dbReference type="EMBL" id="TRX99964.1"/>
    </source>
</evidence>
<evidence type="ECO:0000259" key="1">
    <source>
        <dbReference type="Pfam" id="PF12728"/>
    </source>
</evidence>
<gene>
    <name evidence="2" type="ORF">FNV44_02680</name>
</gene>
<protein>
    <submittedName>
        <fullName evidence="2">Helix-turn-helix domain-containing protein</fullName>
    </submittedName>
</protein>
<dbReference type="AlphaFoldDB" id="A0A553IID6"/>
<comment type="caution">
    <text evidence="2">The sequence shown here is derived from an EMBL/GenBank/DDBJ whole genome shotgun (WGS) entry which is preliminary data.</text>
</comment>